<protein>
    <submittedName>
        <fullName evidence="2">Uncharacterized protein</fullName>
    </submittedName>
</protein>
<reference evidence="2" key="2">
    <citation type="submission" date="2021-08" db="EMBL/GenBank/DDBJ databases">
        <authorList>
            <person name="Tani A."/>
            <person name="Ola A."/>
            <person name="Ogura Y."/>
            <person name="Katsura K."/>
            <person name="Hayashi T."/>
        </authorList>
    </citation>
    <scope>NUCLEOTIDE SEQUENCE</scope>
    <source>
        <strain evidence="2">DSM 21893</strain>
    </source>
</reference>
<organism evidence="2 3">
    <name type="scientific">Methylobacterium bullatum</name>
    <dbReference type="NCBI Taxonomy" id="570505"/>
    <lineage>
        <taxon>Bacteria</taxon>
        <taxon>Pseudomonadati</taxon>
        <taxon>Pseudomonadota</taxon>
        <taxon>Alphaproteobacteria</taxon>
        <taxon>Hyphomicrobiales</taxon>
        <taxon>Methylobacteriaceae</taxon>
        <taxon>Methylobacterium</taxon>
    </lineage>
</organism>
<keyword evidence="3" id="KW-1185">Reference proteome</keyword>
<gene>
    <name evidence="2" type="ORF">OICFNHDK_1940</name>
</gene>
<feature type="compositionally biased region" description="Low complexity" evidence="1">
    <location>
        <begin position="63"/>
        <end position="74"/>
    </location>
</feature>
<comment type="caution">
    <text evidence="2">The sequence shown here is derived from an EMBL/GenBank/DDBJ whole genome shotgun (WGS) entry which is preliminary data.</text>
</comment>
<name>A0AAV4Z7H0_9HYPH</name>
<sequence length="80" mass="8172">MQSKLTKTIIGAVIAVALAAAVSYGLINQQTADQLQTKANQTLSDGQTAPGTAPQQPSPAPQSPTQQAPTQQNPAPAPRP</sequence>
<proteinExistence type="predicted"/>
<evidence type="ECO:0000313" key="3">
    <source>
        <dbReference type="Proteomes" id="UP001055307"/>
    </source>
</evidence>
<dbReference type="EMBL" id="BPQF01000011">
    <property type="protein sequence ID" value="GJD39479.1"/>
    <property type="molecule type" value="Genomic_DNA"/>
</dbReference>
<feature type="compositionally biased region" description="Low complexity" evidence="1">
    <location>
        <begin position="46"/>
        <end position="55"/>
    </location>
</feature>
<dbReference type="RefSeq" id="WP_056256904.1">
    <property type="nucleotide sequence ID" value="NZ_BPQF01000011.1"/>
</dbReference>
<accession>A0AAV4Z7H0</accession>
<reference evidence="2" key="1">
    <citation type="journal article" date="2016" name="Front. Microbiol.">
        <title>Genome Sequence of the Piezophilic, Mesophilic Sulfate-Reducing Bacterium Desulfovibrio indicus J2T.</title>
        <authorList>
            <person name="Cao J."/>
            <person name="Maignien L."/>
            <person name="Shao Z."/>
            <person name="Alain K."/>
            <person name="Jebbar M."/>
        </authorList>
    </citation>
    <scope>NUCLEOTIDE SEQUENCE</scope>
    <source>
        <strain evidence="2">DSM 21893</strain>
    </source>
</reference>
<evidence type="ECO:0000256" key="1">
    <source>
        <dbReference type="SAM" id="MobiDB-lite"/>
    </source>
</evidence>
<dbReference type="Proteomes" id="UP001055307">
    <property type="component" value="Unassembled WGS sequence"/>
</dbReference>
<dbReference type="AlphaFoldDB" id="A0AAV4Z7H0"/>
<feature type="region of interest" description="Disordered" evidence="1">
    <location>
        <begin position="37"/>
        <end position="80"/>
    </location>
</feature>
<evidence type="ECO:0000313" key="2">
    <source>
        <dbReference type="EMBL" id="GJD39479.1"/>
    </source>
</evidence>